<keyword evidence="2" id="KW-0645">Protease</keyword>
<accession>A0A7R9QSW3</accession>
<dbReference type="SUPFAM" id="SSF53474">
    <property type="entry name" value="alpha/beta-Hydrolases"/>
    <property type="match status" value="1"/>
</dbReference>
<keyword evidence="3" id="KW-0732">Signal</keyword>
<gene>
    <name evidence="6" type="ORF">ONB1V03_LOCUS12614</name>
</gene>
<sequence length="327" mass="36242">MAYNAKIFNGLSVAIEHRYYGVSQPFNSLTTDNLKYLSSEQALADTAELIMYLGKQYKIDHGKWVVFGGSYAGNLAAWFREKYPDLCKGAIASSAPVEAVVDFPDYLGVTSESLGAECSESISVVQAPSSDIKGFCKLATDRTGGVLAVDSYGKALKDHVNGRCFEFKYDKWVENVKETTLTSETVTRGTRQWIYQTCTEFGYYGTTNKPDTPFGKDSLPLDYFTQLCTDIFGPQITAQTIVKAVEVTNKYYGGRQPNVTNVVFTNGSLDPWHALSITKNLNNSTLAITIDGQSHWTDMWEPSPDLPKSLSDAYDLITKQVDQYLNA</sequence>
<dbReference type="InterPro" id="IPR008758">
    <property type="entry name" value="Peptidase_S28"/>
</dbReference>
<dbReference type="AlphaFoldDB" id="A0A7R9QSW3"/>
<reference evidence="6" key="1">
    <citation type="submission" date="2020-11" db="EMBL/GenBank/DDBJ databases">
        <authorList>
            <person name="Tran Van P."/>
        </authorList>
    </citation>
    <scope>NUCLEOTIDE SEQUENCE</scope>
</reference>
<dbReference type="GO" id="GO:0008239">
    <property type="term" value="F:dipeptidyl-peptidase activity"/>
    <property type="evidence" value="ECO:0007669"/>
    <property type="project" value="TreeGrafter"/>
</dbReference>
<keyword evidence="7" id="KW-1185">Reference proteome</keyword>
<dbReference type="Gene3D" id="3.40.50.1820">
    <property type="entry name" value="alpha/beta hydrolase"/>
    <property type="match status" value="2"/>
</dbReference>
<keyword evidence="4" id="KW-0378">Hydrolase</keyword>
<name>A0A7R9QSW3_9ACAR</name>
<evidence type="ECO:0000313" key="7">
    <source>
        <dbReference type="Proteomes" id="UP000728032"/>
    </source>
</evidence>
<evidence type="ECO:0000256" key="2">
    <source>
        <dbReference type="ARBA" id="ARBA00022670"/>
    </source>
</evidence>
<proteinExistence type="inferred from homology"/>
<dbReference type="InterPro" id="IPR042269">
    <property type="entry name" value="Ser_carbopepase_S28_SKS"/>
</dbReference>
<dbReference type="EMBL" id="CAJPVJ010010348">
    <property type="protein sequence ID" value="CAG2173161.1"/>
    <property type="molecule type" value="Genomic_DNA"/>
</dbReference>
<dbReference type="InterPro" id="IPR029058">
    <property type="entry name" value="AB_hydrolase_fold"/>
</dbReference>
<dbReference type="EMBL" id="OC925173">
    <property type="protein sequence ID" value="CAD7655974.1"/>
    <property type="molecule type" value="Genomic_DNA"/>
</dbReference>
<keyword evidence="5" id="KW-0325">Glycoprotein</keyword>
<dbReference type="PANTHER" id="PTHR11010">
    <property type="entry name" value="PROTEASE S28 PRO-X CARBOXYPEPTIDASE-RELATED"/>
    <property type="match status" value="1"/>
</dbReference>
<evidence type="ECO:0000256" key="4">
    <source>
        <dbReference type="ARBA" id="ARBA00022801"/>
    </source>
</evidence>
<evidence type="ECO:0000256" key="5">
    <source>
        <dbReference type="ARBA" id="ARBA00023180"/>
    </source>
</evidence>
<dbReference type="GO" id="GO:0070008">
    <property type="term" value="F:serine-type exopeptidase activity"/>
    <property type="evidence" value="ECO:0007669"/>
    <property type="project" value="InterPro"/>
</dbReference>
<organism evidence="6">
    <name type="scientific">Oppiella nova</name>
    <dbReference type="NCBI Taxonomy" id="334625"/>
    <lineage>
        <taxon>Eukaryota</taxon>
        <taxon>Metazoa</taxon>
        <taxon>Ecdysozoa</taxon>
        <taxon>Arthropoda</taxon>
        <taxon>Chelicerata</taxon>
        <taxon>Arachnida</taxon>
        <taxon>Acari</taxon>
        <taxon>Acariformes</taxon>
        <taxon>Sarcoptiformes</taxon>
        <taxon>Oribatida</taxon>
        <taxon>Brachypylina</taxon>
        <taxon>Oppioidea</taxon>
        <taxon>Oppiidae</taxon>
        <taxon>Oppiella</taxon>
    </lineage>
</organism>
<evidence type="ECO:0000256" key="1">
    <source>
        <dbReference type="ARBA" id="ARBA00011079"/>
    </source>
</evidence>
<dbReference type="Proteomes" id="UP000728032">
    <property type="component" value="Unassembled WGS sequence"/>
</dbReference>
<dbReference type="PANTHER" id="PTHR11010:SF117">
    <property type="entry name" value="SERINE PROTEASE 16"/>
    <property type="match status" value="1"/>
</dbReference>
<protein>
    <submittedName>
        <fullName evidence="6">Uncharacterized protein</fullName>
    </submittedName>
</protein>
<dbReference type="Gene3D" id="1.20.120.980">
    <property type="entry name" value="Serine carboxypeptidase S28, SKS domain"/>
    <property type="match status" value="2"/>
</dbReference>
<dbReference type="Pfam" id="PF05577">
    <property type="entry name" value="Peptidase_S28"/>
    <property type="match status" value="2"/>
</dbReference>
<comment type="similarity">
    <text evidence="1">Belongs to the peptidase S28 family.</text>
</comment>
<dbReference type="GO" id="GO:0006508">
    <property type="term" value="P:proteolysis"/>
    <property type="evidence" value="ECO:0007669"/>
    <property type="project" value="UniProtKB-KW"/>
</dbReference>
<dbReference type="OrthoDB" id="6424182at2759"/>
<evidence type="ECO:0000256" key="3">
    <source>
        <dbReference type="ARBA" id="ARBA00022729"/>
    </source>
</evidence>
<evidence type="ECO:0000313" key="6">
    <source>
        <dbReference type="EMBL" id="CAD7655974.1"/>
    </source>
</evidence>